<protein>
    <submittedName>
        <fullName evidence="2">Uncharacterized protein</fullName>
    </submittedName>
</protein>
<sequence>MKTVNSNSRYLTTSCLAVFNSIVLWFARRIEQRVSASNDLNRICRQADRLLFNSRFLVGQRIFLSLREAEGSGGESAKVDDVRPTIPYRSSVGFVKSGMLLLALII</sequence>
<evidence type="ECO:0000256" key="1">
    <source>
        <dbReference type="SAM" id="Phobius"/>
    </source>
</evidence>
<dbReference type="Proteomes" id="UP001283361">
    <property type="component" value="Unassembled WGS sequence"/>
</dbReference>
<feature type="non-terminal residue" evidence="2">
    <location>
        <position position="1"/>
    </location>
</feature>
<keyword evidence="1" id="KW-0472">Membrane</keyword>
<evidence type="ECO:0000313" key="3">
    <source>
        <dbReference type="Proteomes" id="UP001283361"/>
    </source>
</evidence>
<dbReference type="AlphaFoldDB" id="A0AAE1DRX4"/>
<keyword evidence="3" id="KW-1185">Reference proteome</keyword>
<dbReference type="EMBL" id="JAWDGP010002836">
    <property type="protein sequence ID" value="KAK3779428.1"/>
    <property type="molecule type" value="Genomic_DNA"/>
</dbReference>
<keyword evidence="1" id="KW-1133">Transmembrane helix</keyword>
<feature type="transmembrane region" description="Helical" evidence="1">
    <location>
        <begin position="6"/>
        <end position="27"/>
    </location>
</feature>
<accession>A0AAE1DRX4</accession>
<proteinExistence type="predicted"/>
<comment type="caution">
    <text evidence="2">The sequence shown here is derived from an EMBL/GenBank/DDBJ whole genome shotgun (WGS) entry which is preliminary data.</text>
</comment>
<organism evidence="2 3">
    <name type="scientific">Elysia crispata</name>
    <name type="common">lettuce slug</name>
    <dbReference type="NCBI Taxonomy" id="231223"/>
    <lineage>
        <taxon>Eukaryota</taxon>
        <taxon>Metazoa</taxon>
        <taxon>Spiralia</taxon>
        <taxon>Lophotrochozoa</taxon>
        <taxon>Mollusca</taxon>
        <taxon>Gastropoda</taxon>
        <taxon>Heterobranchia</taxon>
        <taxon>Euthyneura</taxon>
        <taxon>Panpulmonata</taxon>
        <taxon>Sacoglossa</taxon>
        <taxon>Placobranchoidea</taxon>
        <taxon>Plakobranchidae</taxon>
        <taxon>Elysia</taxon>
    </lineage>
</organism>
<name>A0AAE1DRX4_9GAST</name>
<reference evidence="2" key="1">
    <citation type="journal article" date="2023" name="G3 (Bethesda)">
        <title>A reference genome for the long-term kleptoplast-retaining sea slug Elysia crispata morphotype clarki.</title>
        <authorList>
            <person name="Eastman K.E."/>
            <person name="Pendleton A.L."/>
            <person name="Shaikh M.A."/>
            <person name="Suttiyut T."/>
            <person name="Ogas R."/>
            <person name="Tomko P."/>
            <person name="Gavelis G."/>
            <person name="Widhalm J.R."/>
            <person name="Wisecaver J.H."/>
        </authorList>
    </citation>
    <scope>NUCLEOTIDE SEQUENCE</scope>
    <source>
        <strain evidence="2">ECLA1</strain>
    </source>
</reference>
<gene>
    <name evidence="2" type="ORF">RRG08_048496</name>
</gene>
<keyword evidence="1" id="KW-0812">Transmembrane</keyword>
<evidence type="ECO:0000313" key="2">
    <source>
        <dbReference type="EMBL" id="KAK3779428.1"/>
    </source>
</evidence>